<comment type="caution">
    <text evidence="1">The sequence shown here is derived from an EMBL/GenBank/DDBJ whole genome shotgun (WGS) entry which is preliminary data.</text>
</comment>
<protein>
    <submittedName>
        <fullName evidence="1">Uncharacterized protein</fullName>
    </submittedName>
</protein>
<dbReference type="EMBL" id="CAJMWZ010001944">
    <property type="protein sequence ID" value="CAE6445299.1"/>
    <property type="molecule type" value="Genomic_DNA"/>
</dbReference>
<evidence type="ECO:0000313" key="2">
    <source>
        <dbReference type="Proteomes" id="UP000663850"/>
    </source>
</evidence>
<dbReference type="Proteomes" id="UP000663850">
    <property type="component" value="Unassembled WGS sequence"/>
</dbReference>
<sequence length="240" mass="27063">MALTGTVRAALDHQATAWDGPPLYCIYSGPIQGVWAERHNVNLIIANYAQFHDLKACVVYSWTEARYVLSSQRSFKDILNSKGEWPLLYTVLLDLFGDEGKFILGPEVTAMLDTLCATSKEPEASLLRVLGGARDHASTISQILEVVPDAHAPRLWARPSLTLSHTQPLLDPNHPPYITRTPYWQPFCPPANRGLRVIDMDVHERMVLFDGHMLHRLNPSTLNQENESESMETRYVEIDS</sequence>
<name>A0A8H3B1G3_9AGAM</name>
<reference evidence="1" key="1">
    <citation type="submission" date="2021-01" db="EMBL/GenBank/DDBJ databases">
        <authorList>
            <person name="Kaushik A."/>
        </authorList>
    </citation>
    <scope>NUCLEOTIDE SEQUENCE</scope>
    <source>
        <strain evidence="1">Type strain: AG8-Rh-89/</strain>
    </source>
</reference>
<dbReference type="AlphaFoldDB" id="A0A8H3B1G3"/>
<gene>
    <name evidence="1" type="ORF">RDB_LOCUS35033</name>
</gene>
<proteinExistence type="predicted"/>
<accession>A0A8H3B1G3</accession>
<evidence type="ECO:0000313" key="1">
    <source>
        <dbReference type="EMBL" id="CAE6445299.1"/>
    </source>
</evidence>
<organism evidence="1 2">
    <name type="scientific">Rhizoctonia solani</name>
    <dbReference type="NCBI Taxonomy" id="456999"/>
    <lineage>
        <taxon>Eukaryota</taxon>
        <taxon>Fungi</taxon>
        <taxon>Dikarya</taxon>
        <taxon>Basidiomycota</taxon>
        <taxon>Agaricomycotina</taxon>
        <taxon>Agaricomycetes</taxon>
        <taxon>Cantharellales</taxon>
        <taxon>Ceratobasidiaceae</taxon>
        <taxon>Rhizoctonia</taxon>
    </lineage>
</organism>